<dbReference type="InterPro" id="IPR052046">
    <property type="entry name" value="GH57_Enzymes"/>
</dbReference>
<dbReference type="AlphaFoldDB" id="A0A5B8YJS8"/>
<reference evidence="5 6" key="1">
    <citation type="submission" date="2019-08" db="EMBL/GenBank/DDBJ databases">
        <title>Antarcticibacterium arcticum sp. nov., a bacterium isolated from marine sediment of the Canadian Beaufort Sea.</title>
        <authorList>
            <person name="Lee Y.M."/>
            <person name="Baek K."/>
            <person name="Lee D.-H."/>
            <person name="Shin S.C."/>
            <person name="Jin Y.K."/>
            <person name="Park Y."/>
        </authorList>
    </citation>
    <scope>NUCLEOTIDE SEQUENCE [LARGE SCALE GENOMIC DNA]</scope>
    <source>
        <strain evidence="5 6">PAMC 28998</strain>
    </source>
</reference>
<protein>
    <submittedName>
        <fullName evidence="5">DUF3536 domain-containing protein</fullName>
    </submittedName>
</protein>
<gene>
    <name evidence="5" type="ORF">FK178_04895</name>
</gene>
<keyword evidence="2 3" id="KW-0119">Carbohydrate metabolism</keyword>
<name>A0A5B8YJS8_9FLAO</name>
<evidence type="ECO:0000313" key="6">
    <source>
        <dbReference type="Proteomes" id="UP000321954"/>
    </source>
</evidence>
<dbReference type="InterPro" id="IPR004300">
    <property type="entry name" value="Glyco_hydro_57_N"/>
</dbReference>
<organism evidence="5 6">
    <name type="scientific">Antarcticibacterium arcticum</name>
    <dbReference type="NCBI Taxonomy" id="2585771"/>
    <lineage>
        <taxon>Bacteria</taxon>
        <taxon>Pseudomonadati</taxon>
        <taxon>Bacteroidota</taxon>
        <taxon>Flavobacteriia</taxon>
        <taxon>Flavobacteriales</taxon>
        <taxon>Flavobacteriaceae</taxon>
        <taxon>Antarcticibacterium</taxon>
    </lineage>
</organism>
<dbReference type="PANTHER" id="PTHR36306">
    <property type="entry name" value="ALPHA-AMYLASE-RELATED-RELATED"/>
    <property type="match status" value="1"/>
</dbReference>
<comment type="similarity">
    <text evidence="1 3">Belongs to the glycosyl hydrolase 57 family.</text>
</comment>
<dbReference type="GO" id="GO:0003824">
    <property type="term" value="F:catalytic activity"/>
    <property type="evidence" value="ECO:0007669"/>
    <property type="project" value="InterPro"/>
</dbReference>
<evidence type="ECO:0000259" key="4">
    <source>
        <dbReference type="Pfam" id="PF03065"/>
    </source>
</evidence>
<keyword evidence="6" id="KW-1185">Reference proteome</keyword>
<dbReference type="InterPro" id="IPR021923">
    <property type="entry name" value="DUF3536"/>
</dbReference>
<dbReference type="GO" id="GO:0005975">
    <property type="term" value="P:carbohydrate metabolic process"/>
    <property type="evidence" value="ECO:0007669"/>
    <property type="project" value="InterPro"/>
</dbReference>
<dbReference type="KEGG" id="anp:FK178_04895"/>
<evidence type="ECO:0000256" key="1">
    <source>
        <dbReference type="ARBA" id="ARBA00006821"/>
    </source>
</evidence>
<dbReference type="PANTHER" id="PTHR36306:SF3">
    <property type="entry name" value="GLYCOSIDE HYDROLASE FAMILY 57"/>
    <property type="match status" value="1"/>
</dbReference>
<dbReference type="Gene3D" id="3.20.110.10">
    <property type="entry name" value="Glycoside hydrolase 38, N terminal domain"/>
    <property type="match status" value="2"/>
</dbReference>
<accession>A0A5B8YJS8</accession>
<dbReference type="InterPro" id="IPR027291">
    <property type="entry name" value="Glyco_hydro_38_N_sf"/>
</dbReference>
<dbReference type="InterPro" id="IPR011330">
    <property type="entry name" value="Glyco_hydro/deAcase_b/a-brl"/>
</dbReference>
<dbReference type="CDD" id="cd10797">
    <property type="entry name" value="GH57N_APU_like_1"/>
    <property type="match status" value="1"/>
</dbReference>
<evidence type="ECO:0000256" key="3">
    <source>
        <dbReference type="RuleBase" id="RU361196"/>
    </source>
</evidence>
<evidence type="ECO:0000256" key="2">
    <source>
        <dbReference type="ARBA" id="ARBA00023277"/>
    </source>
</evidence>
<dbReference type="EMBL" id="CP042476">
    <property type="protein sequence ID" value="QED37087.1"/>
    <property type="molecule type" value="Genomic_DNA"/>
</dbReference>
<dbReference type="Pfam" id="PF12055">
    <property type="entry name" value="DUF3536"/>
    <property type="match status" value="1"/>
</dbReference>
<dbReference type="Pfam" id="PF03065">
    <property type="entry name" value="Glyco_hydro_57"/>
    <property type="match status" value="1"/>
</dbReference>
<proteinExistence type="inferred from homology"/>
<sequence>MKEDNKKYVCIHGHFYQPPRENPWLNKVEIQDSAYPYHDWNHRINAECYIRNTSSRIWNHEQKIEAIMNNYGWMSFNVGPTLLAWMEMETPETYNAILEADKESRERFSGHGSAIAQAFNHLIMPLSNEKDQETQVIWGIEDFRSRFQREPEGMWVGETAVNTSTLEMMAKHGIKFTILSPYQAKQVRKIGAEEWEDATDAQVDTTRAYVCNLPSGNKINLFFYDGPASQAVAFEGLLNDGVRFADKLQGQFKEEDQVQLVHIATDGESYGHHHNLGEMALSYCLNYIEQREDANLTVYGEFLEKFPPEYEAEILENTSWSCYHGVERWRSNCGCNTGGNDGWDQSWRKPLRDLFDWIRDDLIVLYEKEIQAYTQHPWAARDKYIKVILDRSEQNVENFLRENFKSDLTHDDKVKLLKLLEMQYHAMLMYTSCGWFFDEVTGIESMQDIFYAKRAIQLAEEISGVSYEDEFTKKLENIPSNIPEYGTALTAYNKFVKPMALDMIRIGAHYAVSSLFEEFPEEVSLYNFSASVKTKHFYEAGKQKVVIGRTEFRSDITWETVDISYAVLHMGDHHLFGGVREYMGPEAFDEMHERLSKFFKKGNIYEIFNTLDASFGHHNYSFWHLFRDEQRKIMELVMDNTLKNVENTMLQIYENSYPLLQTFQEINMAVPNRLKMPVDMAVNNKLIKELEREDFDIDRFTSLVNSATEINVSLDVVTLSFMTDNKLNQLMRKFREDPSDIKRVVEINKLIELIKQSPLKPNEWEAQNIAFEIKDAVYARYLEKSKNGDKEANNWIDSFNYLSDKLNMVR</sequence>
<evidence type="ECO:0000313" key="5">
    <source>
        <dbReference type="EMBL" id="QED37087.1"/>
    </source>
</evidence>
<dbReference type="OrthoDB" id="9757977at2"/>
<feature type="domain" description="Glycoside hydrolase family 57 N-terminal" evidence="4">
    <location>
        <begin position="43"/>
        <end position="311"/>
    </location>
</feature>
<dbReference type="SUPFAM" id="SSF88713">
    <property type="entry name" value="Glycoside hydrolase/deacetylase"/>
    <property type="match status" value="1"/>
</dbReference>
<dbReference type="RefSeq" id="WP_146831562.1">
    <property type="nucleotide sequence ID" value="NZ_CP042476.1"/>
</dbReference>
<dbReference type="Proteomes" id="UP000321954">
    <property type="component" value="Chromosome"/>
</dbReference>